<organism evidence="2 3">
    <name type="scientific">Geodermatophilus sabuli</name>
    <dbReference type="NCBI Taxonomy" id="1564158"/>
    <lineage>
        <taxon>Bacteria</taxon>
        <taxon>Bacillati</taxon>
        <taxon>Actinomycetota</taxon>
        <taxon>Actinomycetes</taxon>
        <taxon>Geodermatophilales</taxon>
        <taxon>Geodermatophilaceae</taxon>
        <taxon>Geodermatophilus</taxon>
    </lineage>
</organism>
<dbReference type="InterPro" id="IPR046036">
    <property type="entry name" value="DUF5994"/>
</dbReference>
<feature type="region of interest" description="Disordered" evidence="1">
    <location>
        <begin position="139"/>
        <end position="163"/>
    </location>
</feature>
<accession>A0A285EHJ6</accession>
<dbReference type="Pfam" id="PF19457">
    <property type="entry name" value="DUF5994"/>
    <property type="match status" value="1"/>
</dbReference>
<evidence type="ECO:0000313" key="2">
    <source>
        <dbReference type="EMBL" id="SNX98555.1"/>
    </source>
</evidence>
<evidence type="ECO:0000256" key="1">
    <source>
        <dbReference type="SAM" id="MobiDB-lite"/>
    </source>
</evidence>
<dbReference type="OrthoDB" id="3785441at2"/>
<name>A0A285EHJ6_9ACTN</name>
<evidence type="ECO:0000313" key="3">
    <source>
        <dbReference type="Proteomes" id="UP000219514"/>
    </source>
</evidence>
<keyword evidence="3" id="KW-1185">Reference proteome</keyword>
<sequence length="163" mass="17128">MTTIRVTRVDRTAPAAPAPPVTAGAPLRLALLDGPGDHTTLDGGWWPRSRSLADELPGLLTDLQRRGIRVSRVTFNPQSWDAAPRRLTVGGRTVRLGWFRGLDPHLVNLSGGDDGRDRLDLLVVPPDTADAVAARALSAASAPGNHGGPTAVLDGVEEGRPGT</sequence>
<dbReference type="EMBL" id="OBDO01000011">
    <property type="protein sequence ID" value="SNX98555.1"/>
    <property type="molecule type" value="Genomic_DNA"/>
</dbReference>
<reference evidence="2 3" key="1">
    <citation type="submission" date="2017-09" db="EMBL/GenBank/DDBJ databases">
        <authorList>
            <person name="Ehlers B."/>
            <person name="Leendertz F.H."/>
        </authorList>
    </citation>
    <scope>NUCLEOTIDE SEQUENCE [LARGE SCALE GENOMIC DNA]</scope>
    <source>
        <strain evidence="2 3">DSM 46844</strain>
    </source>
</reference>
<dbReference type="RefSeq" id="WP_097208487.1">
    <property type="nucleotide sequence ID" value="NZ_JACHXB010000002.1"/>
</dbReference>
<proteinExistence type="predicted"/>
<feature type="region of interest" description="Disordered" evidence="1">
    <location>
        <begin position="1"/>
        <end position="21"/>
    </location>
</feature>
<dbReference type="AlphaFoldDB" id="A0A285EHJ6"/>
<dbReference type="Proteomes" id="UP000219514">
    <property type="component" value="Unassembled WGS sequence"/>
</dbReference>
<gene>
    <name evidence="2" type="ORF">SAMN06893097_11169</name>
</gene>
<protein>
    <submittedName>
        <fullName evidence="2">Uncharacterized protein</fullName>
    </submittedName>
</protein>